<reference evidence="1 2" key="1">
    <citation type="submission" date="2016-04" db="EMBL/GenBank/DDBJ databases">
        <title>Genome analyses suggest a sexual origin of heterokaryosis in a supposedly ancient asexual fungus.</title>
        <authorList>
            <person name="Ropars J."/>
            <person name="Sedzielewska K."/>
            <person name="Noel J."/>
            <person name="Charron P."/>
            <person name="Farinelli L."/>
            <person name="Marton T."/>
            <person name="Kruger M."/>
            <person name="Pelin A."/>
            <person name="Brachmann A."/>
            <person name="Corradi N."/>
        </authorList>
    </citation>
    <scope>NUCLEOTIDE SEQUENCE [LARGE SCALE GENOMIC DNA]</scope>
    <source>
        <strain evidence="1 2">C2</strain>
    </source>
</reference>
<protein>
    <submittedName>
        <fullName evidence="1">Uncharacterized protein</fullName>
    </submittedName>
</protein>
<reference evidence="1 2" key="2">
    <citation type="submission" date="2017-10" db="EMBL/GenBank/DDBJ databases">
        <title>Extensive intraspecific genome diversity in a model arbuscular mycorrhizal fungus.</title>
        <authorList>
            <person name="Chen E.C.H."/>
            <person name="Morin E."/>
            <person name="Baudet D."/>
            <person name="Noel J."/>
            <person name="Ndikumana S."/>
            <person name="Charron P."/>
            <person name="St-Onge C."/>
            <person name="Giorgi J."/>
            <person name="Grigoriev I.V."/>
            <person name="Roux C."/>
            <person name="Martin F.M."/>
            <person name="Corradi N."/>
        </authorList>
    </citation>
    <scope>NUCLEOTIDE SEQUENCE [LARGE SCALE GENOMIC DNA]</scope>
    <source>
        <strain evidence="1 2">C2</strain>
    </source>
</reference>
<dbReference type="AlphaFoldDB" id="A0A2N1M6L9"/>
<accession>A0A2N1M6L9</accession>
<sequence>MLVNIVGHIELNQCILFLRSYITNDFVGIFRNHFNKTNTILNFLLPFVHDVSTKLIKTLWKIRNEKWKTRRSDLGLSKKSFANYRKNFTDQRRNQEVILNNNTRTNTNNPS</sequence>
<dbReference type="Proteomes" id="UP000233469">
    <property type="component" value="Unassembled WGS sequence"/>
</dbReference>
<dbReference type="EMBL" id="LLXL01004550">
    <property type="protein sequence ID" value="PKK57282.1"/>
    <property type="molecule type" value="Genomic_DNA"/>
</dbReference>
<gene>
    <name evidence="1" type="ORF">RhiirC2_798327</name>
</gene>
<evidence type="ECO:0000313" key="2">
    <source>
        <dbReference type="Proteomes" id="UP000233469"/>
    </source>
</evidence>
<comment type="caution">
    <text evidence="1">The sequence shown here is derived from an EMBL/GenBank/DDBJ whole genome shotgun (WGS) entry which is preliminary data.</text>
</comment>
<evidence type="ECO:0000313" key="1">
    <source>
        <dbReference type="EMBL" id="PKK57282.1"/>
    </source>
</evidence>
<name>A0A2N1M6L9_9GLOM</name>
<organism evidence="1 2">
    <name type="scientific">Rhizophagus irregularis</name>
    <dbReference type="NCBI Taxonomy" id="588596"/>
    <lineage>
        <taxon>Eukaryota</taxon>
        <taxon>Fungi</taxon>
        <taxon>Fungi incertae sedis</taxon>
        <taxon>Mucoromycota</taxon>
        <taxon>Glomeromycotina</taxon>
        <taxon>Glomeromycetes</taxon>
        <taxon>Glomerales</taxon>
        <taxon>Glomeraceae</taxon>
        <taxon>Rhizophagus</taxon>
    </lineage>
</organism>
<proteinExistence type="predicted"/>